<feature type="region of interest" description="Disordered" evidence="1">
    <location>
        <begin position="126"/>
        <end position="150"/>
    </location>
</feature>
<name>A0A9D5JZ56_9BACT</name>
<dbReference type="InterPro" id="IPR011990">
    <property type="entry name" value="TPR-like_helical_dom_sf"/>
</dbReference>
<dbReference type="Pfam" id="PF03783">
    <property type="entry name" value="CsgG"/>
    <property type="match status" value="1"/>
</dbReference>
<dbReference type="GO" id="GO:0030288">
    <property type="term" value="C:outer membrane-bounded periplasmic space"/>
    <property type="evidence" value="ECO:0007669"/>
    <property type="project" value="InterPro"/>
</dbReference>
<organism evidence="2 3">
    <name type="scientific">candidate division KSB3 bacterium</name>
    <dbReference type="NCBI Taxonomy" id="2044937"/>
    <lineage>
        <taxon>Bacteria</taxon>
        <taxon>candidate division KSB3</taxon>
    </lineage>
</organism>
<sequence>MGKTHLRCIRPLLLFCLLLLVLPDTPAFAKRWYEYYLEAQDAAKEERWEVAAELLQEAINQEPEPGRRKRTYGIRSIKYFPYLALGRAYLSLGDYEAAVQACEEADRYGAAPQPLIKKCLQAAANLSSDPMESPDEPSSPSDQRSTLPRNLPTGEEIKVAVLNFQSILVAEELGIAVAEIFRTEIVGLGNYTVIERGMIEQVLKEQELQLTGTVDSETAVEIGKLVGAKFVVIGSIVKTGKVYTINSRLIDVETGIVKIGENIQGHGEDEIPEMVHKLSLQMIRNTKR</sequence>
<dbReference type="SUPFAM" id="SSF48452">
    <property type="entry name" value="TPR-like"/>
    <property type="match status" value="1"/>
</dbReference>
<dbReference type="InterPro" id="IPR005534">
    <property type="entry name" value="Curli_assmbl/transp-comp_CsgG"/>
</dbReference>
<feature type="compositionally biased region" description="Low complexity" evidence="1">
    <location>
        <begin position="127"/>
        <end position="142"/>
    </location>
</feature>
<evidence type="ECO:0000313" key="2">
    <source>
        <dbReference type="EMBL" id="MBD3326441.1"/>
    </source>
</evidence>
<evidence type="ECO:0000313" key="3">
    <source>
        <dbReference type="Proteomes" id="UP000649604"/>
    </source>
</evidence>
<dbReference type="EMBL" id="WJJP01000583">
    <property type="protein sequence ID" value="MBD3326441.1"/>
    <property type="molecule type" value="Genomic_DNA"/>
</dbReference>
<gene>
    <name evidence="2" type="ORF">GF339_17790</name>
</gene>
<accession>A0A9D5JZ56</accession>
<dbReference type="AlphaFoldDB" id="A0A9D5JZ56"/>
<protein>
    <recommendedName>
        <fullName evidence="4">FlgO domain-containing protein</fullName>
    </recommendedName>
</protein>
<proteinExistence type="predicted"/>
<evidence type="ECO:0008006" key="4">
    <source>
        <dbReference type="Google" id="ProtNLM"/>
    </source>
</evidence>
<comment type="caution">
    <text evidence="2">The sequence shown here is derived from an EMBL/GenBank/DDBJ whole genome shotgun (WGS) entry which is preliminary data.</text>
</comment>
<dbReference type="Gene3D" id="1.25.40.10">
    <property type="entry name" value="Tetratricopeptide repeat domain"/>
    <property type="match status" value="1"/>
</dbReference>
<evidence type="ECO:0000256" key="1">
    <source>
        <dbReference type="SAM" id="MobiDB-lite"/>
    </source>
</evidence>
<dbReference type="Gene3D" id="3.40.50.10610">
    <property type="entry name" value="ABC-type transport auxiliary lipoprotein component"/>
    <property type="match status" value="1"/>
</dbReference>
<reference evidence="2" key="1">
    <citation type="submission" date="2019-11" db="EMBL/GenBank/DDBJ databases">
        <title>Microbial mats filling the niche in hypersaline microbial mats.</title>
        <authorList>
            <person name="Wong H.L."/>
            <person name="Macleod F.I."/>
            <person name="White R.A. III"/>
            <person name="Burns B.P."/>
        </authorList>
    </citation>
    <scope>NUCLEOTIDE SEQUENCE</scope>
    <source>
        <strain evidence="2">Rbin_158</strain>
    </source>
</reference>
<dbReference type="Proteomes" id="UP000649604">
    <property type="component" value="Unassembled WGS sequence"/>
</dbReference>